<name>A0AAD2CZD0_9STRA</name>
<dbReference type="InterPro" id="IPR005114">
    <property type="entry name" value="Helicase_assoc"/>
</dbReference>
<feature type="chain" id="PRO_5042064671" description="Helicase-associated domain-containing protein" evidence="1">
    <location>
        <begin position="24"/>
        <end position="269"/>
    </location>
</feature>
<evidence type="ECO:0000256" key="1">
    <source>
        <dbReference type="SAM" id="SignalP"/>
    </source>
</evidence>
<evidence type="ECO:0000259" key="2">
    <source>
        <dbReference type="Pfam" id="PF03457"/>
    </source>
</evidence>
<feature type="domain" description="Helicase-associated" evidence="2">
    <location>
        <begin position="124"/>
        <end position="186"/>
    </location>
</feature>
<comment type="caution">
    <text evidence="3">The sequence shown here is derived from an EMBL/GenBank/DDBJ whole genome shotgun (WGS) entry which is preliminary data.</text>
</comment>
<dbReference type="AlphaFoldDB" id="A0AAD2CZD0"/>
<organism evidence="3 4">
    <name type="scientific">Cylindrotheca closterium</name>
    <dbReference type="NCBI Taxonomy" id="2856"/>
    <lineage>
        <taxon>Eukaryota</taxon>
        <taxon>Sar</taxon>
        <taxon>Stramenopiles</taxon>
        <taxon>Ochrophyta</taxon>
        <taxon>Bacillariophyta</taxon>
        <taxon>Bacillariophyceae</taxon>
        <taxon>Bacillariophycidae</taxon>
        <taxon>Bacillariales</taxon>
        <taxon>Bacillariaceae</taxon>
        <taxon>Cylindrotheca</taxon>
    </lineage>
</organism>
<proteinExistence type="predicted"/>
<evidence type="ECO:0000313" key="4">
    <source>
        <dbReference type="Proteomes" id="UP001295423"/>
    </source>
</evidence>
<reference evidence="3" key="1">
    <citation type="submission" date="2023-08" db="EMBL/GenBank/DDBJ databases">
        <authorList>
            <person name="Audoor S."/>
            <person name="Bilcke G."/>
        </authorList>
    </citation>
    <scope>NUCLEOTIDE SEQUENCE</scope>
</reference>
<evidence type="ECO:0000313" key="3">
    <source>
        <dbReference type="EMBL" id="CAJ1946418.1"/>
    </source>
</evidence>
<dbReference type="Proteomes" id="UP001295423">
    <property type="component" value="Unassembled WGS sequence"/>
</dbReference>
<accession>A0AAD2CZD0</accession>
<sequence>MKLLGISSAALCLFMALATTANGFAIIPSSSSSTSSSVLFYESSSADKLDNRFIVSPVLQQVYPKLLEWKQEYGHPNIPLGTPEGRKCATLRRLHIQQKLTQEEVEWLQDLGFLFHSLEDVYEHADFDDLFERLMDYEARHPESNFQVPKKCAEDPELGAWVTGLRRLGADKVDPKHAQQLNNVGFAWFSKSKCGSKFMLQYKALTQLVKEMENDGKTKAEAIQIIIAEDPKVKALVQAQKQIEAKGTMSETRMNYMNQLFGDEWTTLV</sequence>
<protein>
    <recommendedName>
        <fullName evidence="2">Helicase-associated domain-containing protein</fullName>
    </recommendedName>
</protein>
<keyword evidence="4" id="KW-1185">Reference proteome</keyword>
<dbReference type="PANTHER" id="PTHR33418:SF1">
    <property type="entry name" value="HELICASE-ASSOCIATED DOMAIN-CONTAINING PROTEIN"/>
    <property type="match status" value="1"/>
</dbReference>
<dbReference type="Pfam" id="PF03457">
    <property type="entry name" value="HA"/>
    <property type="match status" value="1"/>
</dbReference>
<keyword evidence="1" id="KW-0732">Signal</keyword>
<dbReference type="PANTHER" id="PTHR33418">
    <property type="entry name" value="HELICASE-ASSOCIATED"/>
    <property type="match status" value="1"/>
</dbReference>
<gene>
    <name evidence="3" type="ORF">CYCCA115_LOCUS10561</name>
</gene>
<feature type="signal peptide" evidence="1">
    <location>
        <begin position="1"/>
        <end position="23"/>
    </location>
</feature>
<dbReference type="EMBL" id="CAKOGP040001668">
    <property type="protein sequence ID" value="CAJ1946418.1"/>
    <property type="molecule type" value="Genomic_DNA"/>
</dbReference>